<evidence type="ECO:0000313" key="4">
    <source>
        <dbReference type="Proteomes" id="UP001055167"/>
    </source>
</evidence>
<proteinExistence type="predicted"/>
<evidence type="ECO:0008006" key="5">
    <source>
        <dbReference type="Google" id="ProtNLM"/>
    </source>
</evidence>
<feature type="compositionally biased region" description="Basic and acidic residues" evidence="1">
    <location>
        <begin position="74"/>
        <end position="134"/>
    </location>
</feature>
<feature type="chain" id="PRO_5045984351" description="Peptidase inhibitor family I36 protein" evidence="2">
    <location>
        <begin position="24"/>
        <end position="304"/>
    </location>
</feature>
<evidence type="ECO:0000313" key="3">
    <source>
        <dbReference type="EMBL" id="GJD49026.1"/>
    </source>
</evidence>
<reference evidence="3" key="1">
    <citation type="journal article" date="2021" name="Front. Microbiol.">
        <title>Comprehensive Comparative Genomics and Phenotyping of Methylobacterium Species.</title>
        <authorList>
            <person name="Alessa O."/>
            <person name="Ogura Y."/>
            <person name="Fujitani Y."/>
            <person name="Takami H."/>
            <person name="Hayashi T."/>
            <person name="Sahin N."/>
            <person name="Tani A."/>
        </authorList>
    </citation>
    <scope>NUCLEOTIDE SEQUENCE</scope>
    <source>
        <strain evidence="3">KCTC 52305</strain>
    </source>
</reference>
<dbReference type="EMBL" id="BPQH01000004">
    <property type="protein sequence ID" value="GJD49026.1"/>
    <property type="molecule type" value="Genomic_DNA"/>
</dbReference>
<dbReference type="Proteomes" id="UP001055167">
    <property type="component" value="Unassembled WGS sequence"/>
</dbReference>
<feature type="region of interest" description="Disordered" evidence="1">
    <location>
        <begin position="33"/>
        <end position="209"/>
    </location>
</feature>
<evidence type="ECO:0000256" key="1">
    <source>
        <dbReference type="SAM" id="MobiDB-lite"/>
    </source>
</evidence>
<gene>
    <name evidence="3" type="ORF">OPKNFCMD_1753</name>
</gene>
<accession>A0ABQ4QWK7</accession>
<evidence type="ECO:0000256" key="2">
    <source>
        <dbReference type="SAM" id="SignalP"/>
    </source>
</evidence>
<organism evidence="3 4">
    <name type="scientific">Methylobacterium crusticola</name>
    <dbReference type="NCBI Taxonomy" id="1697972"/>
    <lineage>
        <taxon>Bacteria</taxon>
        <taxon>Pseudomonadati</taxon>
        <taxon>Pseudomonadota</taxon>
        <taxon>Alphaproteobacteria</taxon>
        <taxon>Hyphomicrobiales</taxon>
        <taxon>Methylobacteriaceae</taxon>
        <taxon>Methylobacterium</taxon>
    </lineage>
</organism>
<dbReference type="RefSeq" id="WP_238313095.1">
    <property type="nucleotide sequence ID" value="NZ_BPQH01000004.1"/>
</dbReference>
<sequence>MRPFHRAGLIVAGLAALAGLAGALGSGRVAAQSDLEAGPSDEPVLSKPYRSTIPQFRRRAAPDGAQPASTWREPPGREPAREPAREPVREPAREPVRDLVLPREPADRETAREPALLREPGRDAPREAPARETVRALPPEPAPGDAGSAVLVPALEPAGEKPAAEASPRPSREHRQKPARAAVARPPADDPDDEPEAEPARAAAPGQGGSYVGIWGPSAAACASRRSSRRGFLPAVIGPGGARAGQTACAFRDARRSGNVWSVAATCRNARQRWSSHVRLAVEGNRLTWSSERGSVTYTRCSRG</sequence>
<reference evidence="3" key="2">
    <citation type="submission" date="2021-08" db="EMBL/GenBank/DDBJ databases">
        <authorList>
            <person name="Tani A."/>
            <person name="Ola A."/>
            <person name="Ogura Y."/>
            <person name="Katsura K."/>
            <person name="Hayashi T."/>
        </authorList>
    </citation>
    <scope>NUCLEOTIDE SEQUENCE</scope>
    <source>
        <strain evidence="3">KCTC 52305</strain>
    </source>
</reference>
<keyword evidence="2" id="KW-0732">Signal</keyword>
<comment type="caution">
    <text evidence="3">The sequence shown here is derived from an EMBL/GenBank/DDBJ whole genome shotgun (WGS) entry which is preliminary data.</text>
</comment>
<keyword evidence="4" id="KW-1185">Reference proteome</keyword>
<name>A0ABQ4QWK7_9HYPH</name>
<feature type="signal peptide" evidence="2">
    <location>
        <begin position="1"/>
        <end position="23"/>
    </location>
</feature>
<protein>
    <recommendedName>
        <fullName evidence="5">Peptidase inhibitor family I36 protein</fullName>
    </recommendedName>
</protein>